<accession>A0A161Q1R8</accession>
<evidence type="ECO:0000259" key="6">
    <source>
        <dbReference type="PROSITE" id="PS50112"/>
    </source>
</evidence>
<dbReference type="Gene3D" id="3.40.50.300">
    <property type="entry name" value="P-loop containing nucleotide triphosphate hydrolases"/>
    <property type="match status" value="1"/>
</dbReference>
<dbReference type="PATRIC" id="fig|520767.4.peg.2190"/>
<proteinExistence type="predicted"/>
<dbReference type="Pfam" id="PF00989">
    <property type="entry name" value="PAS"/>
    <property type="match status" value="1"/>
</dbReference>
<dbReference type="SUPFAM" id="SSF55785">
    <property type="entry name" value="PYP-like sensor domain (PAS domain)"/>
    <property type="match status" value="1"/>
</dbReference>
<dbReference type="EMBL" id="LOHZ01000043">
    <property type="protein sequence ID" value="KYO64308.1"/>
    <property type="molecule type" value="Genomic_DNA"/>
</dbReference>
<dbReference type="SMART" id="SM00091">
    <property type="entry name" value="PAS"/>
    <property type="match status" value="1"/>
</dbReference>
<dbReference type="InterPro" id="IPR030828">
    <property type="entry name" value="HTH_TyrR"/>
</dbReference>
<evidence type="ECO:0000259" key="5">
    <source>
        <dbReference type="PROSITE" id="PS50045"/>
    </source>
</evidence>
<evidence type="ECO:0000256" key="4">
    <source>
        <dbReference type="ARBA" id="ARBA00029500"/>
    </source>
</evidence>
<dbReference type="RefSeq" id="WP_068749165.1">
    <property type="nucleotide sequence ID" value="NZ_LOHZ01000043.1"/>
</dbReference>
<dbReference type="InterPro" id="IPR027417">
    <property type="entry name" value="P-loop_NTPase"/>
</dbReference>
<dbReference type="PANTHER" id="PTHR32071">
    <property type="entry name" value="TRANSCRIPTIONAL REGULATORY PROTEIN"/>
    <property type="match status" value="1"/>
</dbReference>
<dbReference type="Proteomes" id="UP000075737">
    <property type="component" value="Unassembled WGS sequence"/>
</dbReference>
<comment type="caution">
    <text evidence="7">The sequence shown here is derived from an EMBL/GenBank/DDBJ whole genome shotgun (WGS) entry which is preliminary data.</text>
</comment>
<dbReference type="SMART" id="SM00382">
    <property type="entry name" value="AAA"/>
    <property type="match status" value="1"/>
</dbReference>
<dbReference type="Pfam" id="PF18024">
    <property type="entry name" value="HTH_50"/>
    <property type="match status" value="1"/>
</dbReference>
<dbReference type="InterPro" id="IPR000014">
    <property type="entry name" value="PAS"/>
</dbReference>
<dbReference type="PROSITE" id="PS50045">
    <property type="entry name" value="SIGMA54_INTERACT_4"/>
    <property type="match status" value="1"/>
</dbReference>
<reference evidence="7 8" key="1">
    <citation type="submission" date="2015-12" db="EMBL/GenBank/DDBJ databases">
        <title>Draft genome of Thermovenabulum gondwanense isolated from a red thermophilic microbial mat colonisisng an outflow channel of a bore well.</title>
        <authorList>
            <person name="Patel B.K."/>
        </authorList>
    </citation>
    <scope>NUCLEOTIDE SEQUENCE [LARGE SCALE GENOMIC DNA]</scope>
    <source>
        <strain evidence="7 8">R270</strain>
    </source>
</reference>
<evidence type="ECO:0000313" key="7">
    <source>
        <dbReference type="EMBL" id="KYO64308.1"/>
    </source>
</evidence>
<dbReference type="GO" id="GO:0003677">
    <property type="term" value="F:DNA binding"/>
    <property type="evidence" value="ECO:0007669"/>
    <property type="project" value="UniProtKB-KW"/>
</dbReference>
<gene>
    <name evidence="7" type="primary">fhlA</name>
    <name evidence="7" type="ORF">ATZ99_20680</name>
</gene>
<dbReference type="Gene3D" id="3.30.450.20">
    <property type="entry name" value="PAS domain"/>
    <property type="match status" value="1"/>
</dbReference>
<dbReference type="CDD" id="cd00130">
    <property type="entry name" value="PAS"/>
    <property type="match status" value="1"/>
</dbReference>
<keyword evidence="1" id="KW-0547">Nucleotide-binding</keyword>
<dbReference type="PROSITE" id="PS50112">
    <property type="entry name" value="PAS"/>
    <property type="match status" value="1"/>
</dbReference>
<dbReference type="InterPro" id="IPR013767">
    <property type="entry name" value="PAS_fold"/>
</dbReference>
<dbReference type="Pfam" id="PF25601">
    <property type="entry name" value="AAA_lid_14"/>
    <property type="match status" value="1"/>
</dbReference>
<dbReference type="InterPro" id="IPR025662">
    <property type="entry name" value="Sigma_54_int_dom_ATP-bd_1"/>
</dbReference>
<dbReference type="NCBIfam" id="TIGR00229">
    <property type="entry name" value="sensory_box"/>
    <property type="match status" value="1"/>
</dbReference>
<dbReference type="STRING" id="520767.ATZ99_20680"/>
<dbReference type="Gene3D" id="1.10.10.60">
    <property type="entry name" value="Homeodomain-like"/>
    <property type="match status" value="1"/>
</dbReference>
<dbReference type="FunFam" id="3.40.50.300:FF:000006">
    <property type="entry name" value="DNA-binding transcriptional regulator NtrC"/>
    <property type="match status" value="1"/>
</dbReference>
<keyword evidence="8" id="KW-1185">Reference proteome</keyword>
<dbReference type="CDD" id="cd00009">
    <property type="entry name" value="AAA"/>
    <property type="match status" value="1"/>
</dbReference>
<dbReference type="OrthoDB" id="9803970at2"/>
<dbReference type="Gene3D" id="1.10.8.60">
    <property type="match status" value="1"/>
</dbReference>
<dbReference type="SUPFAM" id="SSF46689">
    <property type="entry name" value="Homeodomain-like"/>
    <property type="match status" value="1"/>
</dbReference>
<keyword evidence="3" id="KW-0067">ATP-binding</keyword>
<protein>
    <recommendedName>
        <fullName evidence="4">HTH-type transcriptional regulatory protein TyrR</fullName>
    </recommendedName>
</protein>
<sequence>MDKRLLEIVVNNLYAGVYLTDGKGTTIGVNKTFEMMSGIKNEELTGKSMKELVEKGYFSASATLLVLERKAPASVIYNTCTKRRLLARGKPIFNEAGEIEYVVSTVYDLTEIEYKNTVDNEGVGGNLSEENNFVAYSEAMNRVIDLALRVAAVDSTVLIIGESGVGKSHVAEIIHRASKRRNRPMIKVNCAAIPETLIESELFGYEAGAFTGADKRGKPGLFELANHSTIFLDEVAEFPLNVQSKLLGVLQDMEFVKIGSRKPVKVDVRVIAATNKNLYKLVQEGKFREDLYYRLNVVPIHIPPLRERREDIPPLITYFVEKYNKKYGCNKILSTSLINLLINMPWEGNVRELENTIERLIVTSKSDSISIDDYNYIFRENDMDFTKMGLDKIMEEYEKRILSQAKILYKTTRKMAEALRTSQSTIVRKLKKYGII</sequence>
<dbReference type="PROSITE" id="PS00675">
    <property type="entry name" value="SIGMA54_INTERACT_1"/>
    <property type="match status" value="1"/>
</dbReference>
<evidence type="ECO:0000256" key="3">
    <source>
        <dbReference type="ARBA" id="ARBA00022840"/>
    </source>
</evidence>
<keyword evidence="7" id="KW-0456">Lyase</keyword>
<evidence type="ECO:0000256" key="2">
    <source>
        <dbReference type="ARBA" id="ARBA00022797"/>
    </source>
</evidence>
<feature type="domain" description="Sigma-54 factor interaction" evidence="5">
    <location>
        <begin position="133"/>
        <end position="362"/>
    </location>
</feature>
<dbReference type="GO" id="GO:0005524">
    <property type="term" value="F:ATP binding"/>
    <property type="evidence" value="ECO:0007669"/>
    <property type="project" value="UniProtKB-KW"/>
</dbReference>
<dbReference type="InterPro" id="IPR058031">
    <property type="entry name" value="AAA_lid_NorR"/>
</dbReference>
<dbReference type="InterPro" id="IPR002078">
    <property type="entry name" value="Sigma_54_int"/>
</dbReference>
<dbReference type="PANTHER" id="PTHR32071:SF57">
    <property type="entry name" value="C4-DICARBOXYLATE TRANSPORT TRANSCRIPTIONAL REGULATORY PROTEIN DCTD"/>
    <property type="match status" value="1"/>
</dbReference>
<dbReference type="InterPro" id="IPR009057">
    <property type="entry name" value="Homeodomain-like_sf"/>
</dbReference>
<dbReference type="AlphaFoldDB" id="A0A161Q1R8"/>
<dbReference type="GO" id="GO:0006355">
    <property type="term" value="P:regulation of DNA-templated transcription"/>
    <property type="evidence" value="ECO:0007669"/>
    <property type="project" value="InterPro"/>
</dbReference>
<dbReference type="InterPro" id="IPR003593">
    <property type="entry name" value="AAA+_ATPase"/>
</dbReference>
<dbReference type="GO" id="GO:0016829">
    <property type="term" value="F:lyase activity"/>
    <property type="evidence" value="ECO:0007669"/>
    <property type="project" value="UniProtKB-KW"/>
</dbReference>
<organism evidence="7 8">
    <name type="scientific">Thermovenabulum gondwanense</name>
    <dbReference type="NCBI Taxonomy" id="520767"/>
    <lineage>
        <taxon>Bacteria</taxon>
        <taxon>Bacillati</taxon>
        <taxon>Bacillota</taxon>
        <taxon>Clostridia</taxon>
        <taxon>Thermosediminibacterales</taxon>
        <taxon>Thermosediminibacteraceae</taxon>
        <taxon>Thermovenabulum</taxon>
    </lineage>
</organism>
<dbReference type="SUPFAM" id="SSF52540">
    <property type="entry name" value="P-loop containing nucleoside triphosphate hydrolases"/>
    <property type="match status" value="1"/>
</dbReference>
<evidence type="ECO:0000256" key="1">
    <source>
        <dbReference type="ARBA" id="ARBA00022741"/>
    </source>
</evidence>
<dbReference type="Pfam" id="PF00158">
    <property type="entry name" value="Sigma54_activat"/>
    <property type="match status" value="1"/>
</dbReference>
<name>A0A161Q1R8_9FIRM</name>
<evidence type="ECO:0000313" key="8">
    <source>
        <dbReference type="Proteomes" id="UP000075737"/>
    </source>
</evidence>
<keyword evidence="2" id="KW-0058">Aromatic hydrocarbons catabolism</keyword>
<feature type="domain" description="PAS" evidence="6">
    <location>
        <begin position="2"/>
        <end position="53"/>
    </location>
</feature>
<dbReference type="InterPro" id="IPR035965">
    <property type="entry name" value="PAS-like_dom_sf"/>
</dbReference>
<dbReference type="NCBIfam" id="TIGR04381">
    <property type="entry name" value="HTH_TypR"/>
    <property type="match status" value="1"/>
</dbReference>